<protein>
    <submittedName>
        <fullName evidence="5">L-glutamate gamma-semialdehyde dehydrogenase</fullName>
    </submittedName>
</protein>
<evidence type="ECO:0000313" key="5">
    <source>
        <dbReference type="EMBL" id="GAA1079675.1"/>
    </source>
</evidence>
<feature type="domain" description="Aldehyde dehydrogenase" evidence="4">
    <location>
        <begin position="58"/>
        <end position="488"/>
    </location>
</feature>
<proteinExistence type="predicted"/>
<dbReference type="Gene3D" id="3.40.309.10">
    <property type="entry name" value="Aldehyde Dehydrogenase, Chain A, domain 2"/>
    <property type="match status" value="1"/>
</dbReference>
<feature type="region of interest" description="Disordered" evidence="3">
    <location>
        <begin position="1"/>
        <end position="26"/>
    </location>
</feature>
<name>A0ABN1TG77_9ACTN</name>
<dbReference type="InterPro" id="IPR015590">
    <property type="entry name" value="Aldehyde_DH_dom"/>
</dbReference>
<evidence type="ECO:0000313" key="6">
    <source>
        <dbReference type="Proteomes" id="UP001499987"/>
    </source>
</evidence>
<dbReference type="PANTHER" id="PTHR42862">
    <property type="entry name" value="DELTA-1-PYRROLINE-5-CARBOXYLATE DEHYDROGENASE 1, ISOFORM A-RELATED"/>
    <property type="match status" value="1"/>
</dbReference>
<keyword evidence="1" id="KW-0560">Oxidoreductase</keyword>
<evidence type="ECO:0000256" key="2">
    <source>
        <dbReference type="ARBA" id="ARBA00023027"/>
    </source>
</evidence>
<dbReference type="Pfam" id="PF00171">
    <property type="entry name" value="Aldedh"/>
    <property type="match status" value="1"/>
</dbReference>
<evidence type="ECO:0000256" key="3">
    <source>
        <dbReference type="SAM" id="MobiDB-lite"/>
    </source>
</evidence>
<evidence type="ECO:0000256" key="1">
    <source>
        <dbReference type="ARBA" id="ARBA00023002"/>
    </source>
</evidence>
<dbReference type="EMBL" id="BAAALD010000016">
    <property type="protein sequence ID" value="GAA1079675.1"/>
    <property type="molecule type" value="Genomic_DNA"/>
</dbReference>
<keyword evidence="6" id="KW-1185">Reference proteome</keyword>
<dbReference type="PANTHER" id="PTHR42862:SF1">
    <property type="entry name" value="DELTA-1-PYRROLINE-5-CARBOXYLATE DEHYDROGENASE 2, ISOFORM A-RELATED"/>
    <property type="match status" value="1"/>
</dbReference>
<gene>
    <name evidence="5" type="primary">pruA_2</name>
    <name evidence="5" type="ORF">GCM10009663_22600</name>
</gene>
<dbReference type="InterPro" id="IPR016163">
    <property type="entry name" value="Ald_DH_C"/>
</dbReference>
<dbReference type="SUPFAM" id="SSF53720">
    <property type="entry name" value="ALDH-like"/>
    <property type="match status" value="1"/>
</dbReference>
<dbReference type="InterPro" id="IPR016162">
    <property type="entry name" value="Ald_DH_N"/>
</dbReference>
<reference evidence="5 6" key="1">
    <citation type="journal article" date="2019" name="Int. J. Syst. Evol. Microbiol.">
        <title>The Global Catalogue of Microorganisms (GCM) 10K type strain sequencing project: providing services to taxonomists for standard genome sequencing and annotation.</title>
        <authorList>
            <consortium name="The Broad Institute Genomics Platform"/>
            <consortium name="The Broad Institute Genome Sequencing Center for Infectious Disease"/>
            <person name="Wu L."/>
            <person name="Ma J."/>
        </authorList>
    </citation>
    <scope>NUCLEOTIDE SEQUENCE [LARGE SCALE GENOMIC DNA]</scope>
    <source>
        <strain evidence="5 6">JCM 13002</strain>
    </source>
</reference>
<comment type="caution">
    <text evidence="5">The sequence shown here is derived from an EMBL/GenBank/DDBJ whole genome shotgun (WGS) entry which is preliminary data.</text>
</comment>
<dbReference type="InterPro" id="IPR016161">
    <property type="entry name" value="Ald_DH/histidinol_DH"/>
</dbReference>
<accession>A0ABN1TG77</accession>
<sequence length="528" mass="55710">MPLDAVTRVPVPLGEPVRGHAPGSAERERLERRLDELAAEPLPLPMTIAGELRFGGGERIDVVQPHHRAARLGVLGSATHEDARLAVDAALAAAPDWRALPFDERAAVLLRAADLLAGPWRETLAAATVLGQSKTALQAELDAVCALADLWRSGVHTARRILAEQPASPPGTWRRADHRPLDGFAYVLTRFDSTAAAGYAATAPALMGNTVVWKPAPAQTFAAHHLMRLLEAAGLPPGVVNLVTGDGRAASQVALASPALAGLHFTGTAAAFHGLWTEIAAHLDRYRNRPRITGDTGGKGFLLAHPSADPDLLRTALVHGAFAHQGQGRSALGRAHLPRTLWRRIRADLLAEVDALAVGDVTDLGTAMGALIDGPAYERTRAAIERAGRDPGTELAAGGQYDDAIGWFVRPTVLDCADGRGEIFRTDCPGPVLAVRVYEDADWEAALHRVCTDAPQAPTGSVLARDRYATAQAVDRLRFAAAGLRVNGGPGGTVDRAGAAADLLRWTSVRAVEEAFGAPVGDSRTHLG</sequence>
<dbReference type="Proteomes" id="UP001499987">
    <property type="component" value="Unassembled WGS sequence"/>
</dbReference>
<dbReference type="InterPro" id="IPR050485">
    <property type="entry name" value="Proline_metab_enzyme"/>
</dbReference>
<evidence type="ECO:0000259" key="4">
    <source>
        <dbReference type="Pfam" id="PF00171"/>
    </source>
</evidence>
<keyword evidence="2" id="KW-0520">NAD</keyword>
<organism evidence="5 6">
    <name type="scientific">Kitasatospora arboriphila</name>
    <dbReference type="NCBI Taxonomy" id="258052"/>
    <lineage>
        <taxon>Bacteria</taxon>
        <taxon>Bacillati</taxon>
        <taxon>Actinomycetota</taxon>
        <taxon>Actinomycetes</taxon>
        <taxon>Kitasatosporales</taxon>
        <taxon>Streptomycetaceae</taxon>
        <taxon>Kitasatospora</taxon>
    </lineage>
</organism>
<dbReference type="Gene3D" id="3.40.605.10">
    <property type="entry name" value="Aldehyde Dehydrogenase, Chain A, domain 1"/>
    <property type="match status" value="1"/>
</dbReference>